<evidence type="ECO:0000313" key="2">
    <source>
        <dbReference type="EMBL" id="KAK8177167.1"/>
    </source>
</evidence>
<accession>A0ABR1Y5K7</accession>
<feature type="region of interest" description="Disordered" evidence="1">
    <location>
        <begin position="1"/>
        <end position="20"/>
    </location>
</feature>
<protein>
    <submittedName>
        <fullName evidence="2">Uncharacterized protein</fullName>
    </submittedName>
</protein>
<keyword evidence="3" id="KW-1185">Reference proteome</keyword>
<proteinExistence type="predicted"/>
<evidence type="ECO:0000256" key="1">
    <source>
        <dbReference type="SAM" id="MobiDB-lite"/>
    </source>
</evidence>
<gene>
    <name evidence="2" type="ORF">IWX90DRAFT_420351</name>
</gene>
<name>A0ABR1Y5K7_9PEZI</name>
<dbReference type="EMBL" id="JBBWUH010000001">
    <property type="protein sequence ID" value="KAK8177167.1"/>
    <property type="molecule type" value="Genomic_DNA"/>
</dbReference>
<feature type="compositionally biased region" description="Basic and acidic residues" evidence="1">
    <location>
        <begin position="40"/>
        <end position="57"/>
    </location>
</feature>
<comment type="caution">
    <text evidence="2">The sequence shown here is derived from an EMBL/GenBank/DDBJ whole genome shotgun (WGS) entry which is preliminary data.</text>
</comment>
<sequence length="232" mass="26659">MPSPPAPPPGEGHRCPCRGGTYQDMYSRTFHKRVGGNSEHVSEHFYRHRSSRDDTCCHRKCARRTSRHREDSRRDLPPVPGNDQTPPEENRDTRPRQSGGEAQPEQPDPGTVARVNPEGRPAPEEPNRDGPAEVPQSRLLDTMERLESLCQRVADRLDSRPEHCCDRFDHDFGSLSWPESPWHDFDDCFDWPDMVGPFFPCSMDGCGSPRRRSSYWSSCRREFTETRRIGRG</sequence>
<evidence type="ECO:0000313" key="3">
    <source>
        <dbReference type="Proteomes" id="UP001456524"/>
    </source>
</evidence>
<feature type="compositionally biased region" description="Basic and acidic residues" evidence="1">
    <location>
        <begin position="121"/>
        <end position="131"/>
    </location>
</feature>
<feature type="compositionally biased region" description="Pro residues" evidence="1">
    <location>
        <begin position="1"/>
        <end position="10"/>
    </location>
</feature>
<organism evidence="2 3">
    <name type="scientific">Phyllosticta citrichinensis</name>
    <dbReference type="NCBI Taxonomy" id="1130410"/>
    <lineage>
        <taxon>Eukaryota</taxon>
        <taxon>Fungi</taxon>
        <taxon>Dikarya</taxon>
        <taxon>Ascomycota</taxon>
        <taxon>Pezizomycotina</taxon>
        <taxon>Dothideomycetes</taxon>
        <taxon>Dothideomycetes incertae sedis</taxon>
        <taxon>Botryosphaeriales</taxon>
        <taxon>Phyllostictaceae</taxon>
        <taxon>Phyllosticta</taxon>
    </lineage>
</organism>
<feature type="compositionally biased region" description="Basic residues" evidence="1">
    <location>
        <begin position="58"/>
        <end position="67"/>
    </location>
</feature>
<reference evidence="2 3" key="1">
    <citation type="journal article" date="2022" name="G3 (Bethesda)">
        <title>Enemy or ally: a genomic approach to elucidate the lifestyle of Phyllosticta citrichinaensis.</title>
        <authorList>
            <person name="Buijs V.A."/>
            <person name="Groenewald J.Z."/>
            <person name="Haridas S."/>
            <person name="LaButti K.M."/>
            <person name="Lipzen A."/>
            <person name="Martin F.M."/>
            <person name="Barry K."/>
            <person name="Grigoriev I.V."/>
            <person name="Crous P.W."/>
            <person name="Seidl M.F."/>
        </authorList>
    </citation>
    <scope>NUCLEOTIDE SEQUENCE [LARGE SCALE GENOMIC DNA]</scope>
    <source>
        <strain evidence="2 3">CBS 129764</strain>
    </source>
</reference>
<dbReference type="Proteomes" id="UP001456524">
    <property type="component" value="Unassembled WGS sequence"/>
</dbReference>
<feature type="region of interest" description="Disordered" evidence="1">
    <location>
        <begin position="33"/>
        <end position="134"/>
    </location>
</feature>